<feature type="coiled-coil region" evidence="1">
    <location>
        <begin position="66"/>
        <end position="118"/>
    </location>
</feature>
<reference evidence="3 4" key="1">
    <citation type="submission" date="2019-09" db="EMBL/GenBank/DDBJ databases">
        <title>Bird 10,000 Genomes (B10K) Project - Family phase.</title>
        <authorList>
            <person name="Zhang G."/>
        </authorList>
    </citation>
    <scope>NUCLEOTIDE SEQUENCE [LARGE SCALE GENOMIC DNA]</scope>
    <source>
        <strain evidence="3">B10K-DU-005-78</strain>
        <tissue evidence="3">Mixed tissue sample</tissue>
    </source>
</reference>
<comment type="caution">
    <text evidence="3">The sequence shown here is derived from an EMBL/GenBank/DDBJ whole genome shotgun (WGS) entry which is preliminary data.</text>
</comment>
<feature type="compositionally biased region" description="Pro residues" evidence="2">
    <location>
        <begin position="47"/>
        <end position="61"/>
    </location>
</feature>
<keyword evidence="1" id="KW-0175">Coiled coil</keyword>
<sequence length="148" mass="16206">ALRLSYLRAGGHDPAVLDQLLHLQVEATVLEKGTTGLHGGRRMGDPQPQPPLRTPAVPAEPPGAGARGLDAMLLAVERENRRLEDELLALKVRRERRADAASRAAQQHMEELTQLQAEVGMLRCHTEWMGRWLPPAILPPPVAPPLPP</sequence>
<dbReference type="EMBL" id="VXAJ01000140">
    <property type="protein sequence ID" value="NXK06374.1"/>
    <property type="molecule type" value="Genomic_DNA"/>
</dbReference>
<organism evidence="3 4">
    <name type="scientific">Herpetotheres cachinnans</name>
    <name type="common">Laughing falcon</name>
    <name type="synonym">Falco cachinnans</name>
    <dbReference type="NCBI Taxonomy" id="56343"/>
    <lineage>
        <taxon>Eukaryota</taxon>
        <taxon>Metazoa</taxon>
        <taxon>Chordata</taxon>
        <taxon>Craniata</taxon>
        <taxon>Vertebrata</taxon>
        <taxon>Euteleostomi</taxon>
        <taxon>Archelosauria</taxon>
        <taxon>Archosauria</taxon>
        <taxon>Dinosauria</taxon>
        <taxon>Saurischia</taxon>
        <taxon>Theropoda</taxon>
        <taxon>Coelurosauria</taxon>
        <taxon>Aves</taxon>
        <taxon>Neognathae</taxon>
        <taxon>Neoaves</taxon>
        <taxon>Telluraves</taxon>
        <taxon>Australaves</taxon>
        <taxon>Falconiformes</taxon>
        <taxon>Falconidae</taxon>
        <taxon>Herpetotheres</taxon>
    </lineage>
</organism>
<evidence type="ECO:0000313" key="4">
    <source>
        <dbReference type="Proteomes" id="UP000555649"/>
    </source>
</evidence>
<evidence type="ECO:0000256" key="2">
    <source>
        <dbReference type="SAM" id="MobiDB-lite"/>
    </source>
</evidence>
<accession>A0A7L0GF58</accession>
<protein>
    <submittedName>
        <fullName evidence="3">CCD17 protein</fullName>
    </submittedName>
</protein>
<feature type="region of interest" description="Disordered" evidence="2">
    <location>
        <begin position="35"/>
        <end position="66"/>
    </location>
</feature>
<dbReference type="AlphaFoldDB" id="A0A7L0GF58"/>
<dbReference type="PANTHER" id="PTHR33820:SF4">
    <property type="entry name" value="COILED-COIL DOMAIN-CONTAINING PROTEIN 17"/>
    <property type="match status" value="1"/>
</dbReference>
<proteinExistence type="predicted"/>
<feature type="non-terminal residue" evidence="3">
    <location>
        <position position="148"/>
    </location>
</feature>
<evidence type="ECO:0000256" key="1">
    <source>
        <dbReference type="SAM" id="Coils"/>
    </source>
</evidence>
<feature type="non-terminal residue" evidence="3">
    <location>
        <position position="1"/>
    </location>
</feature>
<dbReference type="Proteomes" id="UP000555649">
    <property type="component" value="Unassembled WGS sequence"/>
</dbReference>
<name>A0A7L0GF58_HERCA</name>
<gene>
    <name evidence="3" type="primary">Ccdc17</name>
    <name evidence="3" type="ORF">HERCAC_R07602</name>
</gene>
<dbReference type="PANTHER" id="PTHR33820">
    <property type="entry name" value="COILED-COIL DOMAIN-CONTAINING PROTEIN 17"/>
    <property type="match status" value="1"/>
</dbReference>
<evidence type="ECO:0000313" key="3">
    <source>
        <dbReference type="EMBL" id="NXK06374.1"/>
    </source>
</evidence>
<keyword evidence="4" id="KW-1185">Reference proteome</keyword>
<dbReference type="InterPro" id="IPR038800">
    <property type="entry name" value="CCDC17"/>
</dbReference>